<feature type="region of interest" description="Disordered" evidence="1">
    <location>
        <begin position="411"/>
        <end position="490"/>
    </location>
</feature>
<feature type="region of interest" description="Disordered" evidence="1">
    <location>
        <begin position="232"/>
        <end position="303"/>
    </location>
</feature>
<evidence type="ECO:0000313" key="3">
    <source>
        <dbReference type="WBParaSite" id="PSU_v2.g11529.t1"/>
    </source>
</evidence>
<sequence length="664" mass="71756">MVIPSNNRASGGSSRNGEWSSTSSIADESPTSSLSALTFDVSNTGPSYGFDKRRPPLNRAIPPIPESKSNESIMSQASKSLAGTPCEPKQPTLELVQEVIEDKCVVIENKMAQNLATKMATNIPPPPKNHTVPVKSLTTATNVAPQPPLSMPANTVTKKTMVASSKIKPPKEITKQAKIIHTHTDPTKSPLLSMAHSVRSRLTKFGTRFTRSDSHSRSPIRSSTSLISMNKPSQIPQTKMAKSSSMEATRNVPSTSALTKTSILTTKTAENNTTTSATENESNSHASLPRSQITLIPSPCRSPRAFAPELPKTTKTSEEKINLPSTIQEESTVTSDAEPSPVKIQTKVITSPVSVATTTSSNTDTIYSGRVSSSTRPITSPDWSEASNAKTTAPSITTTTAVTSAVIVTSPEKDKSAAENIPPQLPTTKVEEKINVNSKKNSSKESVKTKSPATPRSQKSEKASKTPKLASKFGFGGNKSSKTQKVLPSPKIKVKKGSLILKGTSEEKRTEEIVKAPRKSLSFEVAQTKPIEVRRNSEMKLIKRIEKTFMPNSLHHKVDNNKNIDMRNMNVRSVNMKNRRAPLAEFESTRVENSPAVELPPIGFDRLTSSPGQRRRAQTTAAMISTANKILPPTTTTTFMHDSNGNVVSIDVTAANLSGLSHYF</sequence>
<feature type="compositionally biased region" description="Polar residues" evidence="1">
    <location>
        <begin position="232"/>
        <end position="264"/>
    </location>
</feature>
<feature type="compositionally biased region" description="Low complexity" evidence="1">
    <location>
        <begin position="1"/>
        <end position="17"/>
    </location>
</feature>
<feature type="compositionally biased region" description="Polar residues" evidence="1">
    <location>
        <begin position="370"/>
        <end position="390"/>
    </location>
</feature>
<dbReference type="WBParaSite" id="PSU_v2.g11529.t1">
    <property type="protein sequence ID" value="PSU_v2.g11529.t1"/>
    <property type="gene ID" value="PSU_v2.g11529"/>
</dbReference>
<keyword evidence="2" id="KW-1185">Reference proteome</keyword>
<dbReference type="AlphaFoldDB" id="A0A914XWC4"/>
<accession>A0A914XWC4</accession>
<feature type="compositionally biased region" description="Polar residues" evidence="1">
    <location>
        <begin position="18"/>
        <end position="46"/>
    </location>
</feature>
<proteinExistence type="predicted"/>
<reference evidence="3" key="1">
    <citation type="submission" date="2022-11" db="UniProtKB">
        <authorList>
            <consortium name="WormBaseParasite"/>
        </authorList>
    </citation>
    <scope>IDENTIFICATION</scope>
</reference>
<feature type="region of interest" description="Disordered" evidence="1">
    <location>
        <begin position="367"/>
        <end position="392"/>
    </location>
</feature>
<evidence type="ECO:0000256" key="1">
    <source>
        <dbReference type="SAM" id="MobiDB-lite"/>
    </source>
</evidence>
<feature type="region of interest" description="Disordered" evidence="1">
    <location>
        <begin position="1"/>
        <end position="76"/>
    </location>
</feature>
<feature type="compositionally biased region" description="Low complexity" evidence="1">
    <location>
        <begin position="265"/>
        <end position="284"/>
    </location>
</feature>
<feature type="compositionally biased region" description="Polar residues" evidence="1">
    <location>
        <begin position="285"/>
        <end position="295"/>
    </location>
</feature>
<protein>
    <submittedName>
        <fullName evidence="3">Uncharacterized protein</fullName>
    </submittedName>
</protein>
<name>A0A914XWC4_9BILA</name>
<dbReference type="Proteomes" id="UP000887577">
    <property type="component" value="Unplaced"/>
</dbReference>
<evidence type="ECO:0000313" key="2">
    <source>
        <dbReference type="Proteomes" id="UP000887577"/>
    </source>
</evidence>
<organism evidence="2 3">
    <name type="scientific">Panagrolaimus superbus</name>
    <dbReference type="NCBI Taxonomy" id="310955"/>
    <lineage>
        <taxon>Eukaryota</taxon>
        <taxon>Metazoa</taxon>
        <taxon>Ecdysozoa</taxon>
        <taxon>Nematoda</taxon>
        <taxon>Chromadorea</taxon>
        <taxon>Rhabditida</taxon>
        <taxon>Tylenchina</taxon>
        <taxon>Panagrolaimomorpha</taxon>
        <taxon>Panagrolaimoidea</taxon>
        <taxon>Panagrolaimidae</taxon>
        <taxon>Panagrolaimus</taxon>
    </lineage>
</organism>